<keyword evidence="3" id="KW-0862">Zinc</keyword>
<feature type="compositionally biased region" description="Acidic residues" evidence="5">
    <location>
        <begin position="413"/>
        <end position="423"/>
    </location>
</feature>
<dbReference type="InterPro" id="IPR003604">
    <property type="entry name" value="Matrin/U1-like-C_Znf_C2H2"/>
</dbReference>
<dbReference type="InterPro" id="IPR022755">
    <property type="entry name" value="Znf_C2H2_jaz"/>
</dbReference>
<gene>
    <name evidence="8" type="ORF">AAE3_LOCUS7751</name>
</gene>
<keyword evidence="9" id="KW-1185">Reference proteome</keyword>
<feature type="domain" description="J" evidence="6">
    <location>
        <begin position="23"/>
        <end position="89"/>
    </location>
</feature>
<dbReference type="Pfam" id="PF12171">
    <property type="entry name" value="zf-C2H2_jaz"/>
    <property type="match status" value="1"/>
</dbReference>
<evidence type="ECO:0000256" key="2">
    <source>
        <dbReference type="ARBA" id="ARBA00022771"/>
    </source>
</evidence>
<name>A0A8S0XTI5_CYCAE</name>
<evidence type="ECO:0000259" key="6">
    <source>
        <dbReference type="PROSITE" id="PS50076"/>
    </source>
</evidence>
<dbReference type="PROSITE" id="PS50157">
    <property type="entry name" value="ZINC_FINGER_C2H2_2"/>
    <property type="match status" value="1"/>
</dbReference>
<dbReference type="InterPro" id="IPR051964">
    <property type="entry name" value="Chaperone_stress_response"/>
</dbReference>
<dbReference type="OrthoDB" id="5894at2759"/>
<dbReference type="PROSITE" id="PS00636">
    <property type="entry name" value="DNAJ_1"/>
    <property type="match status" value="1"/>
</dbReference>
<dbReference type="PANTHER" id="PTHR44029">
    <property type="entry name" value="DNAJ HOMOLOG SUBFAMILY C MEMBER 21"/>
    <property type="match status" value="1"/>
</dbReference>
<dbReference type="Pfam" id="PF21884">
    <property type="entry name" value="ZUO1-like_ZHD"/>
    <property type="match status" value="1"/>
</dbReference>
<comment type="caution">
    <text evidence="8">The sequence shown here is derived from an EMBL/GenBank/DDBJ whole genome shotgun (WGS) entry which is preliminary data.</text>
</comment>
<dbReference type="GO" id="GO:0003676">
    <property type="term" value="F:nucleic acid binding"/>
    <property type="evidence" value="ECO:0007669"/>
    <property type="project" value="InterPro"/>
</dbReference>
<reference evidence="8 9" key="1">
    <citation type="submission" date="2020-01" db="EMBL/GenBank/DDBJ databases">
        <authorList>
            <person name="Gupta K D."/>
        </authorList>
    </citation>
    <scope>NUCLEOTIDE SEQUENCE [LARGE SCALE GENOMIC DNA]</scope>
</reference>
<dbReference type="InterPro" id="IPR001623">
    <property type="entry name" value="DnaJ_domain"/>
</dbReference>
<protein>
    <recommendedName>
        <fullName evidence="10">DnaJ-domain-containing protein</fullName>
    </recommendedName>
</protein>
<evidence type="ECO:0000256" key="3">
    <source>
        <dbReference type="ARBA" id="ARBA00022833"/>
    </source>
</evidence>
<dbReference type="Proteomes" id="UP000467700">
    <property type="component" value="Unassembled WGS sequence"/>
</dbReference>
<dbReference type="PRINTS" id="PR00625">
    <property type="entry name" value="JDOMAIN"/>
</dbReference>
<evidence type="ECO:0000256" key="5">
    <source>
        <dbReference type="SAM" id="MobiDB-lite"/>
    </source>
</evidence>
<organism evidence="8 9">
    <name type="scientific">Cyclocybe aegerita</name>
    <name type="common">Black poplar mushroom</name>
    <name type="synonym">Agrocybe aegerita</name>
    <dbReference type="NCBI Taxonomy" id="1973307"/>
    <lineage>
        <taxon>Eukaryota</taxon>
        <taxon>Fungi</taxon>
        <taxon>Dikarya</taxon>
        <taxon>Basidiomycota</taxon>
        <taxon>Agaricomycotina</taxon>
        <taxon>Agaricomycetes</taxon>
        <taxon>Agaricomycetidae</taxon>
        <taxon>Agaricales</taxon>
        <taxon>Agaricineae</taxon>
        <taxon>Bolbitiaceae</taxon>
        <taxon>Cyclocybe</taxon>
    </lineage>
</organism>
<keyword evidence="1" id="KW-0479">Metal-binding</keyword>
<dbReference type="PROSITE" id="PS50076">
    <property type="entry name" value="DNAJ_2"/>
    <property type="match status" value="1"/>
</dbReference>
<dbReference type="Gene3D" id="1.10.287.110">
    <property type="entry name" value="DnaJ domain"/>
    <property type="match status" value="1"/>
</dbReference>
<dbReference type="CDD" id="cd06257">
    <property type="entry name" value="DnaJ"/>
    <property type="match status" value="1"/>
</dbReference>
<dbReference type="InterPro" id="IPR018253">
    <property type="entry name" value="DnaJ_domain_CS"/>
</dbReference>
<keyword evidence="2 4" id="KW-0863">Zinc-finger</keyword>
<feature type="compositionally biased region" description="Basic residues" evidence="5">
    <location>
        <begin position="428"/>
        <end position="437"/>
    </location>
</feature>
<evidence type="ECO:0000256" key="4">
    <source>
        <dbReference type="PROSITE-ProRule" id="PRU00042"/>
    </source>
</evidence>
<evidence type="ECO:0000256" key="1">
    <source>
        <dbReference type="ARBA" id="ARBA00022723"/>
    </source>
</evidence>
<dbReference type="SMART" id="SM00271">
    <property type="entry name" value="DnaJ"/>
    <property type="match status" value="1"/>
</dbReference>
<dbReference type="GO" id="GO:0005737">
    <property type="term" value="C:cytoplasm"/>
    <property type="evidence" value="ECO:0007669"/>
    <property type="project" value="TreeGrafter"/>
</dbReference>
<dbReference type="PANTHER" id="PTHR44029:SF1">
    <property type="entry name" value="DNAJ HOMOLOG SUBFAMILY C MEMBER 21"/>
    <property type="match status" value="1"/>
</dbReference>
<dbReference type="EMBL" id="CACVBS010000049">
    <property type="protein sequence ID" value="CAA7265571.1"/>
    <property type="molecule type" value="Genomic_DNA"/>
</dbReference>
<feature type="domain" description="C2H2-type" evidence="7">
    <location>
        <begin position="322"/>
        <end position="351"/>
    </location>
</feature>
<dbReference type="InterPro" id="IPR013087">
    <property type="entry name" value="Znf_C2H2_type"/>
</dbReference>
<dbReference type="Pfam" id="PF00226">
    <property type="entry name" value="DnaJ"/>
    <property type="match status" value="1"/>
</dbReference>
<evidence type="ECO:0000259" key="7">
    <source>
        <dbReference type="PROSITE" id="PS50157"/>
    </source>
</evidence>
<dbReference type="InterPro" id="IPR036236">
    <property type="entry name" value="Znf_C2H2_sf"/>
</dbReference>
<feature type="compositionally biased region" description="Pro residues" evidence="5">
    <location>
        <begin position="392"/>
        <end position="405"/>
    </location>
</feature>
<dbReference type="SUPFAM" id="SSF46565">
    <property type="entry name" value="Chaperone J-domain"/>
    <property type="match status" value="1"/>
</dbReference>
<dbReference type="InterPro" id="IPR054076">
    <property type="entry name" value="ZUO1-like_ZHD"/>
</dbReference>
<proteinExistence type="predicted"/>
<dbReference type="SMART" id="SM00355">
    <property type="entry name" value="ZnF_C2H2"/>
    <property type="match status" value="2"/>
</dbReference>
<dbReference type="AlphaFoldDB" id="A0A8S0XTI5"/>
<dbReference type="GO" id="GO:0008270">
    <property type="term" value="F:zinc ion binding"/>
    <property type="evidence" value="ECO:0007669"/>
    <property type="project" value="UniProtKB-KW"/>
</dbReference>
<accession>A0A8S0XTI5</accession>
<feature type="region of interest" description="Disordered" evidence="5">
    <location>
        <begin position="518"/>
        <end position="539"/>
    </location>
</feature>
<dbReference type="SUPFAM" id="SSF57667">
    <property type="entry name" value="beta-beta-alpha zinc fingers"/>
    <property type="match status" value="1"/>
</dbReference>
<feature type="region of interest" description="Disordered" evidence="5">
    <location>
        <begin position="358"/>
        <end position="493"/>
    </location>
</feature>
<evidence type="ECO:0008006" key="10">
    <source>
        <dbReference type="Google" id="ProtNLM"/>
    </source>
</evidence>
<dbReference type="SMART" id="SM00451">
    <property type="entry name" value="ZnF_U1"/>
    <property type="match status" value="1"/>
</dbReference>
<evidence type="ECO:0000313" key="9">
    <source>
        <dbReference type="Proteomes" id="UP000467700"/>
    </source>
</evidence>
<feature type="compositionally biased region" description="Basic and acidic residues" evidence="5">
    <location>
        <begin position="463"/>
        <end position="475"/>
    </location>
</feature>
<dbReference type="InterPro" id="IPR036869">
    <property type="entry name" value="J_dom_sf"/>
</dbReference>
<sequence>MGARESTARNTQEDAGGSSTVVDYYELLEIAEDASQEEIKRSFRRLALIHHPDKNQDNIEEATRKFAALQQAYEVLSDEQERAWYDSHKASLVPEPDAETVFEDIRKGVNPSNRARDRGLTVRHLARFSDTAAWSTLDDGDNSFFTIYRNLFLRLATEEAQWASETDYPSFGQSTWPWSITKQEGLDCARNFYAVWMNFSTEKDFSWTDPWNISEAPDRRVRRLMEKDNKKARDDARREYNDTIRLLVKFIRKRDPRYKKHQESQAETTLTAQVPKESSAAHIAKQKAAEAYVEQEWQKVEMKGLHADLDWAAAEGEDLEEWECVACRKSFRSEAAWDSHERSKKHMKEVERLRRQMEQDDEELELDEPIPSEDHSPSPDTNEAGQVEKEATPPPLSPSPPPSRPVPNVTADVDPDEPGLLEDEPIRRRTKRSKKQQHPGSQAVSPLDSNAPSDDGIQPPLVDDLKNEEPVEQSKRDKRRARQSKKAEAAVKMEHRCNVCRELFPSKTKLFNHISETGHALAASDDGGSKAQRGKKKRG</sequence>
<dbReference type="PROSITE" id="PS00028">
    <property type="entry name" value="ZINC_FINGER_C2H2_1"/>
    <property type="match status" value="2"/>
</dbReference>
<evidence type="ECO:0000313" key="8">
    <source>
        <dbReference type="EMBL" id="CAA7265571.1"/>
    </source>
</evidence>
<feature type="compositionally biased region" description="Polar residues" evidence="5">
    <location>
        <begin position="438"/>
        <end position="452"/>
    </location>
</feature>
<dbReference type="Gene3D" id="3.30.160.60">
    <property type="entry name" value="Classic Zinc Finger"/>
    <property type="match status" value="1"/>
</dbReference>
<feature type="compositionally biased region" description="Acidic residues" evidence="5">
    <location>
        <begin position="359"/>
        <end position="371"/>
    </location>
</feature>